<feature type="region of interest" description="Disordered" evidence="1">
    <location>
        <begin position="34"/>
        <end position="301"/>
    </location>
</feature>
<feature type="compositionally biased region" description="Basic and acidic residues" evidence="1">
    <location>
        <begin position="580"/>
        <end position="589"/>
    </location>
</feature>
<feature type="compositionally biased region" description="Low complexity" evidence="1">
    <location>
        <begin position="510"/>
        <end position="531"/>
    </location>
</feature>
<feature type="compositionally biased region" description="Pro residues" evidence="1">
    <location>
        <begin position="473"/>
        <end position="490"/>
    </location>
</feature>
<feature type="region of interest" description="Disordered" evidence="1">
    <location>
        <begin position="862"/>
        <end position="898"/>
    </location>
</feature>
<gene>
    <name evidence="2" type="ORF">LTR78_009805</name>
</gene>
<feature type="compositionally biased region" description="Acidic residues" evidence="1">
    <location>
        <begin position="983"/>
        <end position="998"/>
    </location>
</feature>
<feature type="compositionally biased region" description="Basic and acidic residues" evidence="1">
    <location>
        <begin position="281"/>
        <end position="293"/>
    </location>
</feature>
<name>A0AAE0TT90_9PEZI</name>
<feature type="compositionally biased region" description="Acidic residues" evidence="1">
    <location>
        <begin position="232"/>
        <end position="251"/>
    </location>
</feature>
<feature type="region of interest" description="Disordered" evidence="1">
    <location>
        <begin position="664"/>
        <end position="709"/>
    </location>
</feature>
<feature type="compositionally biased region" description="Basic and acidic residues" evidence="1">
    <location>
        <begin position="695"/>
        <end position="705"/>
    </location>
</feature>
<feature type="region of interest" description="Disordered" evidence="1">
    <location>
        <begin position="423"/>
        <end position="443"/>
    </location>
</feature>
<feature type="region of interest" description="Disordered" evidence="1">
    <location>
        <begin position="470"/>
        <end position="609"/>
    </location>
</feature>
<proteinExistence type="predicted"/>
<evidence type="ECO:0000313" key="2">
    <source>
        <dbReference type="EMBL" id="KAK3670351.1"/>
    </source>
</evidence>
<feature type="compositionally biased region" description="Polar residues" evidence="1">
    <location>
        <begin position="124"/>
        <end position="143"/>
    </location>
</feature>
<evidence type="ECO:0000256" key="1">
    <source>
        <dbReference type="SAM" id="MobiDB-lite"/>
    </source>
</evidence>
<accession>A0AAE0TT90</accession>
<feature type="region of interest" description="Disordered" evidence="1">
    <location>
        <begin position="913"/>
        <end position="1015"/>
    </location>
</feature>
<feature type="compositionally biased region" description="Pro residues" evidence="1">
    <location>
        <begin position="567"/>
        <end position="577"/>
    </location>
</feature>
<feature type="compositionally biased region" description="Basic and acidic residues" evidence="1">
    <location>
        <begin position="252"/>
        <end position="272"/>
    </location>
</feature>
<feature type="compositionally biased region" description="Polar residues" evidence="1">
    <location>
        <begin position="34"/>
        <end position="44"/>
    </location>
</feature>
<protein>
    <submittedName>
        <fullName evidence="2">Uncharacterized protein</fullName>
    </submittedName>
</protein>
<reference evidence="2" key="1">
    <citation type="submission" date="2023-07" db="EMBL/GenBank/DDBJ databases">
        <title>Black Yeasts Isolated from many extreme environments.</title>
        <authorList>
            <person name="Coleine C."/>
            <person name="Stajich J.E."/>
            <person name="Selbmann L."/>
        </authorList>
    </citation>
    <scope>NUCLEOTIDE SEQUENCE</scope>
    <source>
        <strain evidence="2">CCFEE 5485</strain>
    </source>
</reference>
<dbReference type="AlphaFoldDB" id="A0AAE0TT90"/>
<comment type="caution">
    <text evidence="2">The sequence shown here is derived from an EMBL/GenBank/DDBJ whole genome shotgun (WGS) entry which is preliminary data.</text>
</comment>
<evidence type="ECO:0000313" key="3">
    <source>
        <dbReference type="Proteomes" id="UP001274830"/>
    </source>
</evidence>
<sequence>MARTKEPSFGRLPLREQSIKAAAARRLLGNAISAPSTATESASKNELPPEAQTSNRKPIPNVKLKNTHKASSEEGPSEIEKPNTTASARQQELEDSTQRRSSRPRKKVTFEVDSALEMSESADPKTSSARSSLSTVETQSVKSTAMELDGDTIRVQQPTDALQVKIPVPGDAATKGSGDEDDDEHSPLDDLNMLDQQIEAKKKKNAGANRPWGREGKQPLRNAAPADKDVVMIDDDEDEEAEDIDEGQVDYDDVRASEHDLSPSDAEDKTREIITLSSDDEGARGTDPKKNDDNGEYDLDETPWKTQNFTREVREVWELGYCNTLKHAQHGSWEMTEFFQLKKDQEMLRYLKDFPVSEWIIPQKQASEAYAALHERTRWRSVGVKIYAEQQAREAQQSMHSMHMQMQSPMSMHGNMHPQTYQHPGMNNHPASRPGSVSQQGMPYRHHQPPMNGMAPPPPGQVLRSQVTQMPMNVPPGRGPQPMGPPPPPFGHSQHVGGPYGMPNGGQYYQSPHQMPPQHQHPHQQMQMQPNPMGPPQLMPPSYGHNQARLPVPLRAPKPKKATPQPATSPPPAPVPPYSRCERPGKSEPRYGGATKTGKRGARKQAEAEEFPWHRALDFVKERDNATWDESKYDKTIMEQMSIVRRLNVPVIIAIDDELAEKQKLSRNKKKAAGSARVPSPKDETPSGDVEMEEPGDKGSKRKNENIGGDPYYSGNFSFATEEDAKKAFDINPKYKTPDDIITAVEDGDFDAELTKDLRHCWNPGKKGTTQELVQASFRIYDTIITRQMYMITKILTKRAAECIIDFSPDILWREVLLRIVSEAGMGNKDVRDRFCYNGCYADKATITKRIAAALGQKQAIAKRGKQDGEPSSSKGKKRGPQASNSERYQDGEEEWHDNNKIDFDNYIRFFGKRPGGRRQRVGEKRKQSVGTEEAVDDDPQEGSSKRAKTEPTSMSPAARSDGSSESSDEEESDAEAEKKVEEEAEEEDEDDDQDDGDAVSVQSDGVLDAIPDDD</sequence>
<dbReference type="EMBL" id="JAUTXT010000058">
    <property type="protein sequence ID" value="KAK3670351.1"/>
    <property type="molecule type" value="Genomic_DNA"/>
</dbReference>
<keyword evidence="3" id="KW-1185">Reference proteome</keyword>
<dbReference type="Proteomes" id="UP001274830">
    <property type="component" value="Unassembled WGS sequence"/>
</dbReference>
<organism evidence="2 3">
    <name type="scientific">Recurvomyces mirabilis</name>
    <dbReference type="NCBI Taxonomy" id="574656"/>
    <lineage>
        <taxon>Eukaryota</taxon>
        <taxon>Fungi</taxon>
        <taxon>Dikarya</taxon>
        <taxon>Ascomycota</taxon>
        <taxon>Pezizomycotina</taxon>
        <taxon>Dothideomycetes</taxon>
        <taxon>Dothideomycetidae</taxon>
        <taxon>Mycosphaerellales</taxon>
        <taxon>Teratosphaeriaceae</taxon>
        <taxon>Recurvomyces</taxon>
    </lineage>
</organism>